<comment type="caution">
    <text evidence="1">The sequence shown here is derived from an EMBL/GenBank/DDBJ whole genome shotgun (WGS) entry which is preliminary data.</text>
</comment>
<organism evidence="1 2">
    <name type="scientific">Fusarium decemcellulare</name>
    <dbReference type="NCBI Taxonomy" id="57161"/>
    <lineage>
        <taxon>Eukaryota</taxon>
        <taxon>Fungi</taxon>
        <taxon>Dikarya</taxon>
        <taxon>Ascomycota</taxon>
        <taxon>Pezizomycotina</taxon>
        <taxon>Sordariomycetes</taxon>
        <taxon>Hypocreomycetidae</taxon>
        <taxon>Hypocreales</taxon>
        <taxon>Nectriaceae</taxon>
        <taxon>Fusarium</taxon>
        <taxon>Fusarium decemcellulare species complex</taxon>
    </lineage>
</organism>
<sequence>MICHANLLPFVGLVLSSVSAAPTSNYTDTPRQALKLTINHEGPLEPRVDSDFPDPSITQAKDGSWVALATNGNGKQFQIATAKDLLGKWTLKDYDAMPDLGWTNGEEMWAPDLRTLDNGQYIFYYSGRLATGNHEHCIGVARSEKIAGVYKPDARPIVCPPEGFHGVIDAAGFKDPETDKRYIVYKLEGDVSKPTGGTPLMLQEVEENGSTLIGEPVKILDRIEEEDGILVEAPNIVRLGNGLYVLFYSSHRFDDPAYAVKYAFSDKVSGPYERAPESLIKKPDFGLDGPGGMTSNEAGDTLVFHGWCGEERNKRCMYSVAYSYS</sequence>
<dbReference type="EMBL" id="JANRMS010000010">
    <property type="protein sequence ID" value="KAJ3549973.1"/>
    <property type="molecule type" value="Genomic_DNA"/>
</dbReference>
<dbReference type="Proteomes" id="UP001148629">
    <property type="component" value="Unassembled WGS sequence"/>
</dbReference>
<reference evidence="1" key="1">
    <citation type="submission" date="2022-08" db="EMBL/GenBank/DDBJ databases">
        <title>Genome Sequence of Fusarium decemcellulare.</title>
        <authorList>
            <person name="Buettner E."/>
        </authorList>
    </citation>
    <scope>NUCLEOTIDE SEQUENCE</scope>
    <source>
        <strain evidence="1">Babe19</strain>
    </source>
</reference>
<evidence type="ECO:0000313" key="1">
    <source>
        <dbReference type="EMBL" id="KAJ3549973.1"/>
    </source>
</evidence>
<gene>
    <name evidence="1" type="ORF">NM208_g213</name>
</gene>
<keyword evidence="2" id="KW-1185">Reference proteome</keyword>
<protein>
    <submittedName>
        <fullName evidence="1">Uncharacterized protein</fullName>
    </submittedName>
</protein>
<proteinExistence type="predicted"/>
<name>A0ACC1T0B3_9HYPO</name>
<accession>A0ACC1T0B3</accession>
<evidence type="ECO:0000313" key="2">
    <source>
        <dbReference type="Proteomes" id="UP001148629"/>
    </source>
</evidence>